<gene>
    <name evidence="4" type="ORF">CS006_04915</name>
</gene>
<proteinExistence type="predicted"/>
<dbReference type="InterPro" id="IPR000253">
    <property type="entry name" value="FHA_dom"/>
</dbReference>
<feature type="region of interest" description="Disordered" evidence="2">
    <location>
        <begin position="216"/>
        <end position="271"/>
    </location>
</feature>
<keyword evidence="5" id="KW-1185">Reference proteome</keyword>
<evidence type="ECO:0000313" key="4">
    <source>
        <dbReference type="EMBL" id="PJM73382.1"/>
    </source>
</evidence>
<dbReference type="Pfam" id="PF25591">
    <property type="entry name" value="LRV_2"/>
    <property type="match status" value="1"/>
</dbReference>
<feature type="domain" description="FHA" evidence="3">
    <location>
        <begin position="24"/>
        <end position="80"/>
    </location>
</feature>
<dbReference type="InterPro" id="IPR008984">
    <property type="entry name" value="SMAD_FHA_dom_sf"/>
</dbReference>
<protein>
    <recommendedName>
        <fullName evidence="3">FHA domain-containing protein</fullName>
    </recommendedName>
</protein>
<feature type="compositionally biased region" description="Polar residues" evidence="2">
    <location>
        <begin position="222"/>
        <end position="271"/>
    </location>
</feature>
<dbReference type="SMART" id="SM00240">
    <property type="entry name" value="FHA"/>
    <property type="match status" value="1"/>
</dbReference>
<dbReference type="EMBL" id="PEBI01000002">
    <property type="protein sequence ID" value="PJM73382.1"/>
    <property type="molecule type" value="Genomic_DNA"/>
</dbReference>
<comment type="caution">
    <text evidence="4">The sequence shown here is derived from an EMBL/GenBank/DDBJ whole genome shotgun (WGS) entry which is preliminary data.</text>
</comment>
<evidence type="ECO:0000313" key="5">
    <source>
        <dbReference type="Proteomes" id="UP000229095"/>
    </source>
</evidence>
<name>A0A2M9H984_9BIFI</name>
<evidence type="ECO:0000256" key="2">
    <source>
        <dbReference type="SAM" id="MobiDB-lite"/>
    </source>
</evidence>
<keyword evidence="1" id="KW-0597">Phosphoprotein</keyword>
<dbReference type="PROSITE" id="PS50006">
    <property type="entry name" value="FHA_DOMAIN"/>
    <property type="match status" value="1"/>
</dbReference>
<evidence type="ECO:0000256" key="1">
    <source>
        <dbReference type="ARBA" id="ARBA00022553"/>
    </source>
</evidence>
<organism evidence="4 5">
    <name type="scientific">Bifidobacterium primatium</name>
    <dbReference type="NCBI Taxonomy" id="2045438"/>
    <lineage>
        <taxon>Bacteria</taxon>
        <taxon>Bacillati</taxon>
        <taxon>Actinomycetota</taxon>
        <taxon>Actinomycetes</taxon>
        <taxon>Bifidobacteriales</taxon>
        <taxon>Bifidobacteriaceae</taxon>
        <taxon>Bifidobacterium</taxon>
    </lineage>
</organism>
<dbReference type="Gene3D" id="2.60.200.20">
    <property type="match status" value="1"/>
</dbReference>
<accession>A0A2M9H984</accession>
<sequence length="416" mass="44241">MNDQQWLIKVNGIDEIRVDAGQTVEIGRKPLRPAPVEDGVRRLDVEDSTKSMSKRHARFVVAESGTATLEDLASTNGTYVVRDDGELMQVPSGKAFQLPRSPMRFQFGDVPVDFIMMPREEKPAEDPVADLFSYAASDNVKQDVDAASMSVDDILDLRAGEPTGLLSTTQVRSRIDALHDQAIAESRRQRQPDAAGGAVGANGGVEPFIVSKPGVGDADAVASSQTGRTSAQEAQTQIIAPQSDASDGGTQSDAAVSNAGSSEASSAVTTDDASGFTGASAVGDGGQNPAFVMERDLFHDAAQQAASSTASAAAQPQFTPVFEAGSVFERLSKGEADHEEPGIEVDGLSSADAKTTRDFDLQFEMARHPELLPFLALNPSLYDDLYKWLELQGNADIDQALKNNQGYQEYLAGKGE</sequence>
<dbReference type="SUPFAM" id="SSF49879">
    <property type="entry name" value="SMAD/FHA domain"/>
    <property type="match status" value="1"/>
</dbReference>
<dbReference type="OrthoDB" id="3240300at2"/>
<dbReference type="RefSeq" id="WP_100510672.1">
    <property type="nucleotide sequence ID" value="NZ_PEBI01000002.1"/>
</dbReference>
<reference evidence="4 5" key="1">
    <citation type="submission" date="2017-10" db="EMBL/GenBank/DDBJ databases">
        <title>Draft genome sequences of strains TRE 1, TRE 9, TRE H and TRI 7, isolated from tamarins, belonging to four potential novel Bifidobacterium species.</title>
        <authorList>
            <person name="Mattarelli P."/>
            <person name="Modesto M."/>
            <person name="Puglisi E."/>
            <person name="Morelli L."/>
            <person name="Spezio C."/>
            <person name="Bonetti A."/>
            <person name="Sandri C."/>
        </authorList>
    </citation>
    <scope>NUCLEOTIDE SEQUENCE [LARGE SCALE GENOMIC DNA]</scope>
    <source>
        <strain evidence="5">TRE1</strain>
    </source>
</reference>
<dbReference type="AlphaFoldDB" id="A0A2M9H984"/>
<dbReference type="Pfam" id="PF00498">
    <property type="entry name" value="FHA"/>
    <property type="match status" value="1"/>
</dbReference>
<evidence type="ECO:0000259" key="3">
    <source>
        <dbReference type="PROSITE" id="PS50006"/>
    </source>
</evidence>
<dbReference type="InterPro" id="IPR057893">
    <property type="entry name" value="LRV_2"/>
</dbReference>
<dbReference type="Proteomes" id="UP000229095">
    <property type="component" value="Unassembled WGS sequence"/>
</dbReference>